<organism evidence="3 4">
    <name type="scientific">Periconia digitata</name>
    <dbReference type="NCBI Taxonomy" id="1303443"/>
    <lineage>
        <taxon>Eukaryota</taxon>
        <taxon>Fungi</taxon>
        <taxon>Dikarya</taxon>
        <taxon>Ascomycota</taxon>
        <taxon>Pezizomycotina</taxon>
        <taxon>Dothideomycetes</taxon>
        <taxon>Pleosporomycetidae</taxon>
        <taxon>Pleosporales</taxon>
        <taxon>Massarineae</taxon>
        <taxon>Periconiaceae</taxon>
        <taxon>Periconia</taxon>
    </lineage>
</organism>
<protein>
    <recommendedName>
        <fullName evidence="2">Heterokaryon incompatibility domain-containing protein</fullName>
    </recommendedName>
</protein>
<keyword evidence="4" id="KW-1185">Reference proteome</keyword>
<gene>
    <name evidence="3" type="ORF">PDIGIT_LOCUS14398</name>
</gene>
<dbReference type="PANTHER" id="PTHR24148:SF73">
    <property type="entry name" value="HET DOMAIN PROTEIN (AFU_ORTHOLOGUE AFUA_8G01020)"/>
    <property type="match status" value="1"/>
</dbReference>
<feature type="domain" description="Heterokaryon incompatibility" evidence="2">
    <location>
        <begin position="133"/>
        <end position="283"/>
    </location>
</feature>
<evidence type="ECO:0000313" key="3">
    <source>
        <dbReference type="EMBL" id="CAI6341205.1"/>
    </source>
</evidence>
<dbReference type="EMBL" id="CAOQHR010000011">
    <property type="protein sequence ID" value="CAI6341205.1"/>
    <property type="molecule type" value="Genomic_DNA"/>
</dbReference>
<evidence type="ECO:0000256" key="1">
    <source>
        <dbReference type="SAM" id="MobiDB-lite"/>
    </source>
</evidence>
<evidence type="ECO:0000259" key="2">
    <source>
        <dbReference type="Pfam" id="PF06985"/>
    </source>
</evidence>
<dbReference type="AlphaFoldDB" id="A0A9W4US79"/>
<dbReference type="Pfam" id="PF06985">
    <property type="entry name" value="HET"/>
    <property type="match status" value="1"/>
</dbReference>
<dbReference type="Proteomes" id="UP001152607">
    <property type="component" value="Unassembled WGS sequence"/>
</dbReference>
<dbReference type="PANTHER" id="PTHR24148">
    <property type="entry name" value="ANKYRIN REPEAT DOMAIN-CONTAINING PROTEIN 39 HOMOLOG-RELATED"/>
    <property type="match status" value="1"/>
</dbReference>
<accession>A0A9W4US79</accession>
<feature type="region of interest" description="Disordered" evidence="1">
    <location>
        <begin position="53"/>
        <end position="98"/>
    </location>
</feature>
<comment type="caution">
    <text evidence="3">The sequence shown here is derived from an EMBL/GenBank/DDBJ whole genome shotgun (WGS) entry which is preliminary data.</text>
</comment>
<feature type="compositionally biased region" description="Polar residues" evidence="1">
    <location>
        <begin position="57"/>
        <end position="73"/>
    </location>
</feature>
<dbReference type="Pfam" id="PF26639">
    <property type="entry name" value="Het-6_barrel"/>
    <property type="match status" value="1"/>
</dbReference>
<dbReference type="InterPro" id="IPR052895">
    <property type="entry name" value="HetReg/Transcr_Mod"/>
</dbReference>
<evidence type="ECO:0000313" key="4">
    <source>
        <dbReference type="Proteomes" id="UP001152607"/>
    </source>
</evidence>
<feature type="compositionally biased region" description="Basic and acidic residues" evidence="1">
    <location>
        <begin position="75"/>
        <end position="85"/>
    </location>
</feature>
<reference evidence="3" key="1">
    <citation type="submission" date="2023-01" db="EMBL/GenBank/DDBJ databases">
        <authorList>
            <person name="Van Ghelder C."/>
            <person name="Rancurel C."/>
        </authorList>
    </citation>
    <scope>NUCLEOTIDE SEQUENCE</scope>
    <source>
        <strain evidence="3">CNCM I-4278</strain>
    </source>
</reference>
<name>A0A9W4US79_9PLEO</name>
<proteinExistence type="predicted"/>
<dbReference type="InterPro" id="IPR010730">
    <property type="entry name" value="HET"/>
</dbReference>
<sequence>MMYPPKDSSYSRGRRAYHGSVLQPLHHISNPYVSTRSLGRRIRHYIKCAVNPRKVSNETGSPHSSSKTPNQSPEGRIEPPDDKARSGNSFPPKDTLPHLLPNGMIRALELLPGESGPVESELIPVSLADSEQYEALSYVWGRQDHNKIVIVDGFERKVTPNLESALLRLRHPTARRRLWIDQLCISQWDQSEKAQQVGLMRDIYRGCTECLIWLGEIDEESEGFTMNDVSAAIDVVNWLAVEGLPDCEIPSTLSSDAAFEGVLKALRSLVLNSWWSRIWTVQEAVLPPQLTIIWGPFCVAFVQVKMAAQNANRGYFSKELRSFPHFWQFRVILHTFTTLVLGLEVAKTGEEALSALQRWRYRDASEPLDKVYALLGLFPSAPFPSIHSCDYESPVSTVYTRVTLDMIREEKGLRPLIGRRGEPQMTQNLPTWALDLVQYPDSTRQWRMWWGHSYRYELFRADGMKRLELNSLQNETILSVVGVQVDTITKVGNVVTEAELGDLSHIQLNSIISEWEEMLTRHVSQSATPLYPKDSITWNDAFWRTMLGDIIINKPPYRRAISAHREQYNDFRLAKSQNNLYLSLRDMVVNQAFFITRNGYIGLGPPTIQQGDEVWVLFGGRVPFTLRPKPVELVSDDNTQFVKHEFVGDAYVHGIMDGEMVVPLRNPAPNHINLWVLHPGPVPKAKLLVRTFLSPPTFVTLFYQPFKCRKHFSFSLKSNPPNQSYLRVKE</sequence>
<dbReference type="OrthoDB" id="3557394at2759"/>